<evidence type="ECO:0000256" key="1">
    <source>
        <dbReference type="ARBA" id="ARBA00023015"/>
    </source>
</evidence>
<dbReference type="Proteomes" id="UP000474802">
    <property type="component" value="Unassembled WGS sequence"/>
</dbReference>
<evidence type="ECO:0000259" key="4">
    <source>
        <dbReference type="PROSITE" id="PS50949"/>
    </source>
</evidence>
<comment type="caution">
    <text evidence="5">The sequence shown here is derived from an EMBL/GenBank/DDBJ whole genome shotgun (WGS) entry which is preliminary data.</text>
</comment>
<dbReference type="Gene3D" id="1.20.120.530">
    <property type="entry name" value="GntR ligand-binding domain-like"/>
    <property type="match status" value="1"/>
</dbReference>
<sequence length="227" mass="25476">MPPGAADLDMDASSLLADSLFKQLCEAIVTGQIAPGSKLSEPRLATQYGVSRGPLREAIRRLEERKLVTRLPRQGVRVIVPTREAADELFRIREVLEGLAAREAARHATAEDIVEVRAMLAKHARALDRPDAMLYWQDTANSDFHFLIARIARSQSLFDLLCGEYYTLFRLFRMRHQIVPGRAQRALVEHERIVDAIADGDEELAEMLMRRHIATARNGLAANPEAL</sequence>
<dbReference type="InterPro" id="IPR000524">
    <property type="entry name" value="Tscrpt_reg_HTH_GntR"/>
</dbReference>
<proteinExistence type="predicted"/>
<dbReference type="InterPro" id="IPR036390">
    <property type="entry name" value="WH_DNA-bd_sf"/>
</dbReference>
<dbReference type="InterPro" id="IPR011711">
    <property type="entry name" value="GntR_C"/>
</dbReference>
<gene>
    <name evidence="5" type="ORF">G5575_00790</name>
</gene>
<dbReference type="Pfam" id="PF07729">
    <property type="entry name" value="FCD"/>
    <property type="match status" value="1"/>
</dbReference>
<evidence type="ECO:0000313" key="6">
    <source>
        <dbReference type="Proteomes" id="UP000474802"/>
    </source>
</evidence>
<keyword evidence="2" id="KW-0238">DNA-binding</keyword>
<keyword evidence="3" id="KW-0804">Transcription</keyword>
<dbReference type="SMART" id="SM00895">
    <property type="entry name" value="FCD"/>
    <property type="match status" value="1"/>
</dbReference>
<dbReference type="GO" id="GO:0003700">
    <property type="term" value="F:DNA-binding transcription factor activity"/>
    <property type="evidence" value="ECO:0007669"/>
    <property type="project" value="InterPro"/>
</dbReference>
<keyword evidence="1" id="KW-0805">Transcription regulation</keyword>
<dbReference type="AlphaFoldDB" id="A0A6M1SPM0"/>
<evidence type="ECO:0000256" key="3">
    <source>
        <dbReference type="ARBA" id="ARBA00023163"/>
    </source>
</evidence>
<dbReference type="InterPro" id="IPR036388">
    <property type="entry name" value="WH-like_DNA-bd_sf"/>
</dbReference>
<reference evidence="5 6" key="2">
    <citation type="submission" date="2020-03" db="EMBL/GenBank/DDBJ databases">
        <title>Devosia chinhatensis sp. nov., isolated from a hexachlorocyclohexane (HCH) dump site in India.</title>
        <authorList>
            <person name="Kumar M."/>
            <person name="Lal R."/>
        </authorList>
    </citation>
    <scope>NUCLEOTIDE SEQUENCE [LARGE SCALE GENOMIC DNA]</scope>
    <source>
        <strain evidence="5 6">H239</strain>
    </source>
</reference>
<feature type="domain" description="HTH gntR-type" evidence="4">
    <location>
        <begin position="14"/>
        <end position="81"/>
    </location>
</feature>
<dbReference type="SUPFAM" id="SSF48008">
    <property type="entry name" value="GntR ligand-binding domain-like"/>
    <property type="match status" value="1"/>
</dbReference>
<dbReference type="CDD" id="cd07377">
    <property type="entry name" value="WHTH_GntR"/>
    <property type="match status" value="1"/>
</dbReference>
<dbReference type="Pfam" id="PF00392">
    <property type="entry name" value="GntR"/>
    <property type="match status" value="1"/>
</dbReference>
<reference evidence="5 6" key="1">
    <citation type="submission" date="2020-02" db="EMBL/GenBank/DDBJ databases">
        <authorList>
            <person name="Khan S.A."/>
            <person name="Jeon C.O."/>
            <person name="Chun B.H."/>
        </authorList>
    </citation>
    <scope>NUCLEOTIDE SEQUENCE [LARGE SCALE GENOMIC DNA]</scope>
    <source>
        <strain evidence="5 6">H239</strain>
    </source>
</reference>
<accession>A0A6M1SPM0</accession>
<dbReference type="PROSITE" id="PS50949">
    <property type="entry name" value="HTH_GNTR"/>
    <property type="match status" value="1"/>
</dbReference>
<dbReference type="PANTHER" id="PTHR43537">
    <property type="entry name" value="TRANSCRIPTIONAL REGULATOR, GNTR FAMILY"/>
    <property type="match status" value="1"/>
</dbReference>
<dbReference type="GO" id="GO:0003677">
    <property type="term" value="F:DNA binding"/>
    <property type="evidence" value="ECO:0007669"/>
    <property type="project" value="UniProtKB-KW"/>
</dbReference>
<name>A0A6M1SPM0_9HYPH</name>
<dbReference type="EMBL" id="JAALFG010000001">
    <property type="protein sequence ID" value="NGP16423.1"/>
    <property type="molecule type" value="Genomic_DNA"/>
</dbReference>
<evidence type="ECO:0000256" key="2">
    <source>
        <dbReference type="ARBA" id="ARBA00023125"/>
    </source>
</evidence>
<dbReference type="SUPFAM" id="SSF46785">
    <property type="entry name" value="Winged helix' DNA-binding domain"/>
    <property type="match status" value="1"/>
</dbReference>
<dbReference type="Gene3D" id="1.10.10.10">
    <property type="entry name" value="Winged helix-like DNA-binding domain superfamily/Winged helix DNA-binding domain"/>
    <property type="match status" value="1"/>
</dbReference>
<dbReference type="PANTHER" id="PTHR43537:SF49">
    <property type="entry name" value="TRANSCRIPTIONAL REGULATORY PROTEIN"/>
    <property type="match status" value="1"/>
</dbReference>
<dbReference type="SMART" id="SM00345">
    <property type="entry name" value="HTH_GNTR"/>
    <property type="match status" value="1"/>
</dbReference>
<organism evidence="5 6">
    <name type="scientific">Devosia aurantiaca</name>
    <dbReference type="NCBI Taxonomy" id="2714858"/>
    <lineage>
        <taxon>Bacteria</taxon>
        <taxon>Pseudomonadati</taxon>
        <taxon>Pseudomonadota</taxon>
        <taxon>Alphaproteobacteria</taxon>
        <taxon>Hyphomicrobiales</taxon>
        <taxon>Devosiaceae</taxon>
        <taxon>Devosia</taxon>
    </lineage>
</organism>
<keyword evidence="6" id="KW-1185">Reference proteome</keyword>
<protein>
    <submittedName>
        <fullName evidence="5">GntR family transcriptional regulator</fullName>
    </submittedName>
</protein>
<evidence type="ECO:0000313" key="5">
    <source>
        <dbReference type="EMBL" id="NGP16423.1"/>
    </source>
</evidence>
<dbReference type="InterPro" id="IPR008920">
    <property type="entry name" value="TF_FadR/GntR_C"/>
</dbReference>